<feature type="domain" description="GIY-YIG" evidence="2">
    <location>
        <begin position="4"/>
        <end position="90"/>
    </location>
</feature>
<organism evidence="3">
    <name type="scientific">marine sediment metagenome</name>
    <dbReference type="NCBI Taxonomy" id="412755"/>
    <lineage>
        <taxon>unclassified sequences</taxon>
        <taxon>metagenomes</taxon>
        <taxon>ecological metagenomes</taxon>
    </lineage>
</organism>
<dbReference type="SUPFAM" id="SSF82771">
    <property type="entry name" value="GIY-YIG endonuclease"/>
    <property type="match status" value="1"/>
</dbReference>
<evidence type="ECO:0000256" key="1">
    <source>
        <dbReference type="SAM" id="MobiDB-lite"/>
    </source>
</evidence>
<dbReference type="SMART" id="SM00465">
    <property type="entry name" value="GIYc"/>
    <property type="match status" value="1"/>
</dbReference>
<feature type="region of interest" description="Disordered" evidence="1">
    <location>
        <begin position="91"/>
        <end position="166"/>
    </location>
</feature>
<feature type="non-terminal residue" evidence="3">
    <location>
        <position position="188"/>
    </location>
</feature>
<gene>
    <name evidence="3" type="ORF">LCGC14_2592560</name>
</gene>
<protein>
    <recommendedName>
        <fullName evidence="2">GIY-YIG domain-containing protein</fullName>
    </recommendedName>
</protein>
<dbReference type="GO" id="GO:0004519">
    <property type="term" value="F:endonuclease activity"/>
    <property type="evidence" value="ECO:0007669"/>
    <property type="project" value="InterPro"/>
</dbReference>
<name>A0A0F9AB77_9ZZZZ</name>
<accession>A0A0F9AB77</accession>
<dbReference type="InterPro" id="IPR000305">
    <property type="entry name" value="GIY-YIG_endonuc"/>
</dbReference>
<dbReference type="NCBIfam" id="TIGR01453">
    <property type="entry name" value="grpIintron_endo"/>
    <property type="match status" value="1"/>
</dbReference>
<reference evidence="3" key="1">
    <citation type="journal article" date="2015" name="Nature">
        <title>Complex archaea that bridge the gap between prokaryotes and eukaryotes.</title>
        <authorList>
            <person name="Spang A."/>
            <person name="Saw J.H."/>
            <person name="Jorgensen S.L."/>
            <person name="Zaremba-Niedzwiedzka K."/>
            <person name="Martijn J."/>
            <person name="Lind A.E."/>
            <person name="van Eijk R."/>
            <person name="Schleper C."/>
            <person name="Guy L."/>
            <person name="Ettema T.J."/>
        </authorList>
    </citation>
    <scope>NUCLEOTIDE SEQUENCE</scope>
</reference>
<feature type="compositionally biased region" description="Basic and acidic residues" evidence="1">
    <location>
        <begin position="140"/>
        <end position="166"/>
    </location>
</feature>
<proteinExistence type="predicted"/>
<sequence length="188" mass="22196">MAKKISGIYRIVCVKNERYYYGSSMNVRARWEYHKRKLRRQTHTNPVVQRVWNKHGEQSFHIEFVEKVDSDKLLEAEQHYLNEHVGKSKCMNISKDASAPSGGRASPKRGKKDSLETRKRKSRAHKGKPKLWLRGRKFPKMSESRRGKKLSLEHRENIKMGSKKSWDDLEVRTKRIDGMKLSWSDSNR</sequence>
<dbReference type="PROSITE" id="PS50164">
    <property type="entry name" value="GIY_YIG"/>
    <property type="match status" value="1"/>
</dbReference>
<feature type="compositionally biased region" description="Basic residues" evidence="1">
    <location>
        <begin position="118"/>
        <end position="139"/>
    </location>
</feature>
<dbReference type="Gene3D" id="3.40.1440.10">
    <property type="entry name" value="GIY-YIG endonuclease"/>
    <property type="match status" value="1"/>
</dbReference>
<dbReference type="EMBL" id="LAZR01043557">
    <property type="protein sequence ID" value="KKL06784.1"/>
    <property type="molecule type" value="Genomic_DNA"/>
</dbReference>
<dbReference type="InterPro" id="IPR035901">
    <property type="entry name" value="GIY-YIG_endonuc_sf"/>
</dbReference>
<dbReference type="Pfam" id="PF01541">
    <property type="entry name" value="GIY-YIG"/>
    <property type="match status" value="1"/>
</dbReference>
<dbReference type="InterPro" id="IPR006350">
    <property type="entry name" value="Intron_endoG1"/>
</dbReference>
<dbReference type="CDD" id="cd10437">
    <property type="entry name" value="GIY-YIG_HE_I-TevI_like"/>
    <property type="match status" value="1"/>
</dbReference>
<evidence type="ECO:0000313" key="3">
    <source>
        <dbReference type="EMBL" id="KKL06784.1"/>
    </source>
</evidence>
<evidence type="ECO:0000259" key="2">
    <source>
        <dbReference type="PROSITE" id="PS50164"/>
    </source>
</evidence>
<dbReference type="AlphaFoldDB" id="A0A0F9AB77"/>
<comment type="caution">
    <text evidence="3">The sequence shown here is derived from an EMBL/GenBank/DDBJ whole genome shotgun (WGS) entry which is preliminary data.</text>
</comment>